<keyword evidence="2" id="KW-1185">Reference proteome</keyword>
<dbReference type="KEGG" id="mbd:MEBOL_003584"/>
<reference evidence="1 2" key="1">
    <citation type="submission" date="2017-06" db="EMBL/GenBank/DDBJ databases">
        <authorList>
            <person name="Kim H.J."/>
            <person name="Triplett B.A."/>
        </authorList>
    </citation>
    <scope>NUCLEOTIDE SEQUENCE [LARGE SCALE GENOMIC DNA]</scope>
    <source>
        <strain evidence="1 2">DSM 14713</strain>
    </source>
</reference>
<sequence length="67" mass="7097">MIGTITRPAGELEPGTIALANGMSVSFLSLNLSRELEEAGPGTQVEFDLELEGLDGGPQAFNIREVH</sequence>
<dbReference type="RefSeq" id="WP_095978612.1">
    <property type="nucleotide sequence ID" value="NZ_CP022163.1"/>
</dbReference>
<accession>A0A250IE66</accession>
<protein>
    <submittedName>
        <fullName evidence="1">Uncharacterized protein</fullName>
    </submittedName>
</protein>
<name>A0A250IE66_9BACT</name>
<proteinExistence type="predicted"/>
<dbReference type="EMBL" id="CP022163">
    <property type="protein sequence ID" value="ATB30129.1"/>
    <property type="molecule type" value="Genomic_DNA"/>
</dbReference>
<evidence type="ECO:0000313" key="2">
    <source>
        <dbReference type="Proteomes" id="UP000217289"/>
    </source>
</evidence>
<dbReference type="Proteomes" id="UP000217289">
    <property type="component" value="Chromosome"/>
</dbReference>
<gene>
    <name evidence="1" type="ORF">MEBOL_003584</name>
</gene>
<organism evidence="1 2">
    <name type="scientific">Melittangium boletus DSM 14713</name>
    <dbReference type="NCBI Taxonomy" id="1294270"/>
    <lineage>
        <taxon>Bacteria</taxon>
        <taxon>Pseudomonadati</taxon>
        <taxon>Myxococcota</taxon>
        <taxon>Myxococcia</taxon>
        <taxon>Myxococcales</taxon>
        <taxon>Cystobacterineae</taxon>
        <taxon>Archangiaceae</taxon>
        <taxon>Melittangium</taxon>
    </lineage>
</organism>
<evidence type="ECO:0000313" key="1">
    <source>
        <dbReference type="EMBL" id="ATB30129.1"/>
    </source>
</evidence>
<dbReference type="AlphaFoldDB" id="A0A250IE66"/>